<dbReference type="Gene3D" id="3.10.129.10">
    <property type="entry name" value="Hotdog Thioesterase"/>
    <property type="match status" value="1"/>
</dbReference>
<name>A0A5J6WHS2_MORMI</name>
<evidence type="ECO:0000259" key="1">
    <source>
        <dbReference type="Pfam" id="PF01575"/>
    </source>
</evidence>
<protein>
    <recommendedName>
        <fullName evidence="1">MaoC-like domain-containing protein</fullName>
    </recommendedName>
</protein>
<sequence>MHANQITLLTKQPIISLLYVKAVVNTIVKTLMNTWSTQVCTEQFSISGQKIDQRNLKQYIKCCGFNNTNYVPVTYPFVMIFPLLMKLMTSTQFPISILGLVHYRNRITQHQPIALNAILTSTCRVIKEYITDTGRFIDTHIDVFVDGQFAWECTSTFLQKTKQRKTCQRSQRSSGEKIVNTPANYAYEPISLFKFSPFDVYKYAYISKDTNPIHLHFIPAKLMGFKTAIAHGMFAKARVLAQLENLIDIQHISIDVQFKNAIFLPSQVCLNVALSQQNNTFSLTKLNQRVTHLFGVITPLLDKKN</sequence>
<reference evidence="2 3" key="1">
    <citation type="submission" date="2019-09" db="EMBL/GenBank/DDBJ databases">
        <title>Hybrid Assembly of the complete Genome of the Deep-Sea Bacterium Moritella marina from long Nanopore and Illumina reads.</title>
        <authorList>
            <person name="Magin S."/>
            <person name="Georgoulis A."/>
            <person name="Papadimitriou K."/>
            <person name="Iliakis G."/>
            <person name="Vorgias C.E."/>
        </authorList>
    </citation>
    <scope>NUCLEOTIDE SEQUENCE [LARGE SCALE GENOMIC DNA]</scope>
    <source>
        <strain evidence="2 3">MP-1</strain>
    </source>
</reference>
<keyword evidence="3" id="KW-1185">Reference proteome</keyword>
<accession>A0A5J6WHS2</accession>
<evidence type="ECO:0000313" key="2">
    <source>
        <dbReference type="EMBL" id="QFI37689.1"/>
    </source>
</evidence>
<proteinExistence type="predicted"/>
<dbReference type="PANTHER" id="PTHR43841:SF3">
    <property type="entry name" value="(3R)-HYDROXYACYL-ACP DEHYDRATASE SUBUNIT HADB"/>
    <property type="match status" value="1"/>
</dbReference>
<gene>
    <name evidence="2" type="ORF">FR932_07420</name>
</gene>
<dbReference type="AlphaFoldDB" id="A0A5J6WHS2"/>
<dbReference type="InterPro" id="IPR029069">
    <property type="entry name" value="HotDog_dom_sf"/>
</dbReference>
<evidence type="ECO:0000313" key="3">
    <source>
        <dbReference type="Proteomes" id="UP000327424"/>
    </source>
</evidence>
<dbReference type="OrthoDB" id="9774179at2"/>
<dbReference type="PANTHER" id="PTHR43841">
    <property type="entry name" value="3-HYDROXYACYL-THIOESTER DEHYDRATASE HTDX-RELATED"/>
    <property type="match status" value="1"/>
</dbReference>
<dbReference type="EMBL" id="CP044399">
    <property type="protein sequence ID" value="QFI37689.1"/>
    <property type="molecule type" value="Genomic_DNA"/>
</dbReference>
<dbReference type="KEGG" id="mmaa:FR932_07420"/>
<organism evidence="2 3">
    <name type="scientific">Moritella marina ATCC 15381</name>
    <dbReference type="NCBI Taxonomy" id="1202962"/>
    <lineage>
        <taxon>Bacteria</taxon>
        <taxon>Pseudomonadati</taxon>
        <taxon>Pseudomonadota</taxon>
        <taxon>Gammaproteobacteria</taxon>
        <taxon>Alteromonadales</taxon>
        <taxon>Moritellaceae</taxon>
        <taxon>Moritella</taxon>
    </lineage>
</organism>
<dbReference type="Pfam" id="PF01575">
    <property type="entry name" value="MaoC_dehydratas"/>
    <property type="match status" value="1"/>
</dbReference>
<dbReference type="InterPro" id="IPR002539">
    <property type="entry name" value="MaoC-like_dom"/>
</dbReference>
<feature type="domain" description="MaoC-like" evidence="1">
    <location>
        <begin position="195"/>
        <end position="283"/>
    </location>
</feature>
<dbReference type="Proteomes" id="UP000327424">
    <property type="component" value="Chromosome"/>
</dbReference>
<dbReference type="SUPFAM" id="SSF54637">
    <property type="entry name" value="Thioesterase/thiol ester dehydrase-isomerase"/>
    <property type="match status" value="2"/>
</dbReference>